<accession>A0A2L0F1Y7</accession>
<proteinExistence type="predicted"/>
<dbReference type="InterPro" id="IPR032710">
    <property type="entry name" value="NTF2-like_dom_sf"/>
</dbReference>
<protein>
    <submittedName>
        <fullName evidence="1">Uncharacterized protein</fullName>
    </submittedName>
</protein>
<sequence>MVEAAVKTYIDAASEQDPEKRAAMLEACFAADGRVVSRSREIRGRAAVDDEIAKLLADPLLVRVRVLSVIDTGNTTFRFRSVVERGDGKNFEFFDAGEVDATGRISLLLTFAGPLREAADA</sequence>
<dbReference type="Proteomes" id="UP000238348">
    <property type="component" value="Chromosome"/>
</dbReference>
<dbReference type="Gene3D" id="3.10.450.50">
    <property type="match status" value="1"/>
</dbReference>
<dbReference type="AlphaFoldDB" id="A0A2L0F1Y7"/>
<evidence type="ECO:0000313" key="2">
    <source>
        <dbReference type="Proteomes" id="UP000238348"/>
    </source>
</evidence>
<gene>
    <name evidence="1" type="ORF">SOCE26_069930</name>
</gene>
<name>A0A2L0F1Y7_SORCE</name>
<evidence type="ECO:0000313" key="1">
    <source>
        <dbReference type="EMBL" id="AUX45501.1"/>
    </source>
</evidence>
<dbReference type="SUPFAM" id="SSF54427">
    <property type="entry name" value="NTF2-like"/>
    <property type="match status" value="1"/>
</dbReference>
<organism evidence="1 2">
    <name type="scientific">Sorangium cellulosum</name>
    <name type="common">Polyangium cellulosum</name>
    <dbReference type="NCBI Taxonomy" id="56"/>
    <lineage>
        <taxon>Bacteria</taxon>
        <taxon>Pseudomonadati</taxon>
        <taxon>Myxococcota</taxon>
        <taxon>Polyangia</taxon>
        <taxon>Polyangiales</taxon>
        <taxon>Polyangiaceae</taxon>
        <taxon>Sorangium</taxon>
    </lineage>
</organism>
<dbReference type="EMBL" id="CP012673">
    <property type="protein sequence ID" value="AUX45501.1"/>
    <property type="molecule type" value="Genomic_DNA"/>
</dbReference>
<reference evidence="1 2" key="1">
    <citation type="submission" date="2015-09" db="EMBL/GenBank/DDBJ databases">
        <title>Sorangium comparison.</title>
        <authorList>
            <person name="Zaburannyi N."/>
            <person name="Bunk B."/>
            <person name="Overmann J."/>
            <person name="Mueller R."/>
        </authorList>
    </citation>
    <scope>NUCLEOTIDE SEQUENCE [LARGE SCALE GENOMIC DNA]</scope>
    <source>
        <strain evidence="1 2">So ce26</strain>
    </source>
</reference>